<feature type="non-terminal residue" evidence="2">
    <location>
        <position position="142"/>
    </location>
</feature>
<feature type="region of interest" description="Disordered" evidence="1">
    <location>
        <begin position="1"/>
        <end position="142"/>
    </location>
</feature>
<dbReference type="AlphaFoldDB" id="A0A6J4V146"/>
<protein>
    <submittedName>
        <fullName evidence="2">Uncharacterized protein</fullName>
    </submittedName>
</protein>
<proteinExistence type="predicted"/>
<feature type="compositionally biased region" description="Low complexity" evidence="1">
    <location>
        <begin position="35"/>
        <end position="48"/>
    </location>
</feature>
<dbReference type="EMBL" id="CADCWL010000083">
    <property type="protein sequence ID" value="CAA9562393.1"/>
    <property type="molecule type" value="Genomic_DNA"/>
</dbReference>
<feature type="compositionally biased region" description="Basic and acidic residues" evidence="1">
    <location>
        <begin position="111"/>
        <end position="130"/>
    </location>
</feature>
<gene>
    <name evidence="2" type="ORF">AVDCRST_MAG19-1924</name>
</gene>
<accession>A0A6J4V146</accession>
<reference evidence="2" key="1">
    <citation type="submission" date="2020-02" db="EMBL/GenBank/DDBJ databases">
        <authorList>
            <person name="Meier V. D."/>
        </authorList>
    </citation>
    <scope>NUCLEOTIDE SEQUENCE</scope>
    <source>
        <strain evidence="2">AVDCRST_MAG19</strain>
    </source>
</reference>
<feature type="non-terminal residue" evidence="2">
    <location>
        <position position="1"/>
    </location>
</feature>
<evidence type="ECO:0000313" key="2">
    <source>
        <dbReference type="EMBL" id="CAA9562393.1"/>
    </source>
</evidence>
<sequence>ARTPPAAGGHVVRRRSLAPARSPPPPGEAQRRAGRGAAAGVLALPAGARPRRADGGREGRRPLPLLGRPDQRGRPLRAGPGGGRLPVERHRPGAADGGAAADDGGGSGADQGHEHERERLGKGTVCERRLRGSIPHAAVPAL</sequence>
<feature type="compositionally biased region" description="Basic and acidic residues" evidence="1">
    <location>
        <begin position="51"/>
        <end position="61"/>
    </location>
</feature>
<organism evidence="2">
    <name type="scientific">uncultured Thermomicrobiales bacterium</name>
    <dbReference type="NCBI Taxonomy" id="1645740"/>
    <lineage>
        <taxon>Bacteria</taxon>
        <taxon>Pseudomonadati</taxon>
        <taxon>Thermomicrobiota</taxon>
        <taxon>Thermomicrobia</taxon>
        <taxon>Thermomicrobiales</taxon>
        <taxon>environmental samples</taxon>
    </lineage>
</organism>
<name>A0A6J4V146_9BACT</name>
<evidence type="ECO:0000256" key="1">
    <source>
        <dbReference type="SAM" id="MobiDB-lite"/>
    </source>
</evidence>